<reference evidence="8 9" key="2">
    <citation type="submission" date="2018-11" db="EMBL/GenBank/DDBJ databases">
        <authorList>
            <consortium name="Pathogen Informatics"/>
        </authorList>
    </citation>
    <scope>NUCLEOTIDE SEQUENCE [LARGE SCALE GENOMIC DNA]</scope>
</reference>
<evidence type="ECO:0000259" key="7">
    <source>
        <dbReference type="PROSITE" id="PS51072"/>
    </source>
</evidence>
<comment type="subcellular location">
    <subcellularLocation>
        <location evidence="1">Membrane</location>
        <location evidence="1">Coated pit</location>
        <topology evidence="1">Peripheral membrane protein</topology>
        <orientation evidence="1">Cytoplasmic side</orientation>
    </subcellularLocation>
</comment>
<dbReference type="OrthoDB" id="870at2759"/>
<evidence type="ECO:0000256" key="6">
    <source>
        <dbReference type="PIRNR" id="PIRNR005992"/>
    </source>
</evidence>
<evidence type="ECO:0000313" key="9">
    <source>
        <dbReference type="Proteomes" id="UP000278807"/>
    </source>
</evidence>
<dbReference type="Pfam" id="PF01217">
    <property type="entry name" value="Clat_adaptor_s"/>
    <property type="match status" value="1"/>
</dbReference>
<keyword evidence="5" id="KW-0168">Coated pit</keyword>
<dbReference type="PROSITE" id="PS51072">
    <property type="entry name" value="MHD"/>
    <property type="match status" value="1"/>
</dbReference>
<dbReference type="InterPro" id="IPR028565">
    <property type="entry name" value="MHD"/>
</dbReference>
<accession>A0A0R3TV91</accession>
<keyword evidence="4" id="KW-0472">Membrane</keyword>
<dbReference type="PROSITE" id="PS00991">
    <property type="entry name" value="CLAT_ADAPTOR_M_2"/>
    <property type="match status" value="1"/>
</dbReference>
<protein>
    <submittedName>
        <fullName evidence="10">MHD domain-containing protein</fullName>
    </submittedName>
</protein>
<dbReference type="AlphaFoldDB" id="A0A0R3TV91"/>
<evidence type="ECO:0000256" key="2">
    <source>
        <dbReference type="ARBA" id="ARBA00022448"/>
    </source>
</evidence>
<dbReference type="SUPFAM" id="SSF49447">
    <property type="entry name" value="Second domain of Mu2 adaptin subunit (ap50) of ap2 adaptor"/>
    <property type="match status" value="1"/>
</dbReference>
<dbReference type="WBParaSite" id="HNAJ_0001172801-mRNA-1">
    <property type="protein sequence ID" value="HNAJ_0001172801-mRNA-1"/>
    <property type="gene ID" value="HNAJ_0001172801"/>
</dbReference>
<dbReference type="InterPro" id="IPR050431">
    <property type="entry name" value="Adaptor_comp_med_subunit"/>
</dbReference>
<dbReference type="CDD" id="cd14837">
    <property type="entry name" value="AP3_Mu_N"/>
    <property type="match status" value="1"/>
</dbReference>
<dbReference type="InterPro" id="IPR018240">
    <property type="entry name" value="Clathrin_mu_CS"/>
</dbReference>
<evidence type="ECO:0000313" key="8">
    <source>
        <dbReference type="EMBL" id="VDO11170.1"/>
    </source>
</evidence>
<dbReference type="STRING" id="102285.A0A0R3TV91"/>
<dbReference type="Proteomes" id="UP000278807">
    <property type="component" value="Unassembled WGS sequence"/>
</dbReference>
<keyword evidence="3 6" id="KW-0653">Protein transport</keyword>
<dbReference type="InterPro" id="IPR001392">
    <property type="entry name" value="Clathrin_mu"/>
</dbReference>
<dbReference type="InterPro" id="IPR036168">
    <property type="entry name" value="AP2_Mu_C_sf"/>
</dbReference>
<dbReference type="SUPFAM" id="SSF64356">
    <property type="entry name" value="SNARE-like"/>
    <property type="match status" value="1"/>
</dbReference>
<evidence type="ECO:0000313" key="10">
    <source>
        <dbReference type="WBParaSite" id="HNAJ_0001172801-mRNA-1"/>
    </source>
</evidence>
<dbReference type="GO" id="GO:0005905">
    <property type="term" value="C:clathrin-coated pit"/>
    <property type="evidence" value="ECO:0007669"/>
    <property type="project" value="UniProtKB-KW"/>
</dbReference>
<evidence type="ECO:0000256" key="1">
    <source>
        <dbReference type="ARBA" id="ARBA00004277"/>
    </source>
</evidence>
<keyword evidence="9" id="KW-1185">Reference proteome</keyword>
<evidence type="ECO:0000256" key="3">
    <source>
        <dbReference type="ARBA" id="ARBA00022927"/>
    </source>
</evidence>
<dbReference type="Gene3D" id="3.30.450.60">
    <property type="match status" value="1"/>
</dbReference>
<dbReference type="PIRSF" id="PIRSF005992">
    <property type="entry name" value="Clathrin_mu"/>
    <property type="match status" value="1"/>
</dbReference>
<dbReference type="GO" id="GO:0030131">
    <property type="term" value="C:clathrin adaptor complex"/>
    <property type="evidence" value="ECO:0007669"/>
    <property type="project" value="UniProtKB-UniRule"/>
</dbReference>
<dbReference type="PANTHER" id="PTHR10529">
    <property type="entry name" value="AP COMPLEX SUBUNIT MU"/>
    <property type="match status" value="1"/>
</dbReference>
<comment type="similarity">
    <text evidence="6">Belongs to the adaptor complexes medium subunit family.</text>
</comment>
<keyword evidence="2 6" id="KW-0813">Transport</keyword>
<feature type="domain" description="MHD" evidence="7">
    <location>
        <begin position="179"/>
        <end position="418"/>
    </location>
</feature>
<dbReference type="GO" id="GO:0016192">
    <property type="term" value="P:vesicle-mediated transport"/>
    <property type="evidence" value="ECO:0007669"/>
    <property type="project" value="InterPro"/>
</dbReference>
<evidence type="ECO:0000256" key="4">
    <source>
        <dbReference type="ARBA" id="ARBA00023136"/>
    </source>
</evidence>
<gene>
    <name evidence="8" type="ORF">HNAJ_LOCUS11718</name>
</gene>
<dbReference type="GO" id="GO:0006886">
    <property type="term" value="P:intracellular protein transport"/>
    <property type="evidence" value="ECO:0007669"/>
    <property type="project" value="UniProtKB-UniRule"/>
</dbReference>
<sequence length="419" mass="47056">MIRSIFVINKDREVLLEKHWKSITPRSVLDSICEGQSKLSNSLKVPPVVASSNNVILIIVEKNGIFFIATCTEEVPPLLIIEFLNSLISIYEDYFGTMTESAITDNIVCAFELLDEMLDNGFPLTTELNILKEIIKPPRLLRSITEVVTGRTLGSVNEILPANQLSNIRWRRAGVKYTTNEAFFDMTERVNVIIDRSGNILLAEIEGAIDCLVYLSGMPDLSLSFNNPRLLDDVSLHPCVRYFRWEKQRVISFIPPDGKFRLFSYYIPNINSISLPIALRHNISLKESGSRFELSVSPKSTAGKVLEKVRVTVLLPPEVSGVNATPSLGRAVFDTVTKTLTWDIGHLEPRTYPSLKGTVTLHNGTAQVSSTPVVNLHFEFPQTLVSGLRVSRLEMHKENYNPYKGVKYLTVSGNYEVRI</sequence>
<dbReference type="PRINTS" id="PR00314">
    <property type="entry name" value="CLATHRINADPT"/>
</dbReference>
<organism evidence="10">
    <name type="scientific">Rodentolepis nana</name>
    <name type="common">Dwarf tapeworm</name>
    <name type="synonym">Hymenolepis nana</name>
    <dbReference type="NCBI Taxonomy" id="102285"/>
    <lineage>
        <taxon>Eukaryota</taxon>
        <taxon>Metazoa</taxon>
        <taxon>Spiralia</taxon>
        <taxon>Lophotrochozoa</taxon>
        <taxon>Platyhelminthes</taxon>
        <taxon>Cestoda</taxon>
        <taxon>Eucestoda</taxon>
        <taxon>Cyclophyllidea</taxon>
        <taxon>Hymenolepididae</taxon>
        <taxon>Rodentolepis</taxon>
    </lineage>
</organism>
<dbReference type="FunFam" id="3.30.450.60:FF:000002">
    <property type="entry name" value="AP-2 complex subunit mu, putative"/>
    <property type="match status" value="1"/>
</dbReference>
<reference evidence="10" key="1">
    <citation type="submission" date="2017-02" db="UniProtKB">
        <authorList>
            <consortium name="WormBaseParasite"/>
        </authorList>
    </citation>
    <scope>IDENTIFICATION</scope>
</reference>
<dbReference type="Pfam" id="PF00928">
    <property type="entry name" value="Adap_comp_sub"/>
    <property type="match status" value="1"/>
</dbReference>
<dbReference type="InterPro" id="IPR011012">
    <property type="entry name" value="Longin-like_dom_sf"/>
</dbReference>
<dbReference type="CDD" id="cd09252">
    <property type="entry name" value="AP-3_Mu3_Cterm"/>
    <property type="match status" value="1"/>
</dbReference>
<proteinExistence type="inferred from homology"/>
<dbReference type="InterPro" id="IPR022775">
    <property type="entry name" value="AP_mu_sigma_su"/>
</dbReference>
<name>A0A0R3TV91_RODNA</name>
<dbReference type="EMBL" id="UZAE01013749">
    <property type="protein sequence ID" value="VDO11170.1"/>
    <property type="molecule type" value="Genomic_DNA"/>
</dbReference>
<evidence type="ECO:0000256" key="5">
    <source>
        <dbReference type="ARBA" id="ARBA00023176"/>
    </source>
</evidence>
<dbReference type="Gene3D" id="2.60.40.1170">
    <property type="entry name" value="Mu homology domain, subdomain B"/>
    <property type="match status" value="2"/>
</dbReference>